<dbReference type="ExpressionAtlas" id="A0A0Q3HVL6">
    <property type="expression patterns" value="baseline and differential"/>
</dbReference>
<dbReference type="GO" id="GO:0061630">
    <property type="term" value="F:ubiquitin protein ligase activity"/>
    <property type="evidence" value="ECO:0000318"/>
    <property type="project" value="GO_Central"/>
</dbReference>
<proteinExistence type="predicted"/>
<dbReference type="Pfam" id="PF13639">
    <property type="entry name" value="zf-RING_2"/>
    <property type="match status" value="1"/>
</dbReference>
<gene>
    <name evidence="5" type="primary">LOC104585193</name>
    <name evidence="4" type="ORF">BRADI_4g42700v3</name>
</gene>
<dbReference type="OrthoDB" id="8062037at2759"/>
<dbReference type="PANTHER" id="PTHR22765:SF438">
    <property type="entry name" value="RING ZINC FINGER DOMAIN SUPERFAMILY PROTEIN-RELATED"/>
    <property type="match status" value="1"/>
</dbReference>
<dbReference type="EMBL" id="CM000883">
    <property type="protein sequence ID" value="KQJ92291.1"/>
    <property type="molecule type" value="Genomic_DNA"/>
</dbReference>
<dbReference type="GO" id="GO:0005737">
    <property type="term" value="C:cytoplasm"/>
    <property type="evidence" value="ECO:0000318"/>
    <property type="project" value="GO_Central"/>
</dbReference>
<keyword evidence="1" id="KW-0862">Zinc</keyword>
<dbReference type="GO" id="GO:0008270">
    <property type="term" value="F:zinc ion binding"/>
    <property type="evidence" value="ECO:0007669"/>
    <property type="project" value="UniProtKB-KW"/>
</dbReference>
<evidence type="ECO:0000313" key="5">
    <source>
        <dbReference type="EnsemblPlants" id="KQJ92291"/>
    </source>
</evidence>
<reference evidence="4 5" key="1">
    <citation type="journal article" date="2010" name="Nature">
        <title>Genome sequencing and analysis of the model grass Brachypodium distachyon.</title>
        <authorList>
            <consortium name="International Brachypodium Initiative"/>
        </authorList>
    </citation>
    <scope>NUCLEOTIDE SEQUENCE [LARGE SCALE GENOMIC DNA]</scope>
    <source>
        <strain evidence="4 5">Bd21</strain>
    </source>
</reference>
<dbReference type="InterPro" id="IPR001841">
    <property type="entry name" value="Znf_RING"/>
</dbReference>
<dbReference type="GO" id="GO:0016567">
    <property type="term" value="P:protein ubiquitination"/>
    <property type="evidence" value="ECO:0000318"/>
    <property type="project" value="GO_Central"/>
</dbReference>
<keyword evidence="1" id="KW-0479">Metal-binding</keyword>
<reference evidence="5" key="3">
    <citation type="submission" date="2018-08" db="UniProtKB">
        <authorList>
            <consortium name="EnsemblPlants"/>
        </authorList>
    </citation>
    <scope>IDENTIFICATION</scope>
    <source>
        <strain evidence="5">cv. Bd21</strain>
    </source>
</reference>
<dbReference type="Proteomes" id="UP000008810">
    <property type="component" value="Chromosome 4"/>
</dbReference>
<reference evidence="4" key="2">
    <citation type="submission" date="2017-06" db="EMBL/GenBank/DDBJ databases">
        <title>WGS assembly of Brachypodium distachyon.</title>
        <authorList>
            <consortium name="The International Brachypodium Initiative"/>
            <person name="Lucas S."/>
            <person name="Harmon-Smith M."/>
            <person name="Lail K."/>
            <person name="Tice H."/>
            <person name="Grimwood J."/>
            <person name="Bruce D."/>
            <person name="Barry K."/>
            <person name="Shu S."/>
            <person name="Lindquist E."/>
            <person name="Wang M."/>
            <person name="Pitluck S."/>
            <person name="Vogel J.P."/>
            <person name="Garvin D.F."/>
            <person name="Mockler T.C."/>
            <person name="Schmutz J."/>
            <person name="Rokhsar D."/>
            <person name="Bevan M.W."/>
        </authorList>
    </citation>
    <scope>NUCLEOTIDE SEQUENCE</scope>
    <source>
        <strain evidence="4">Bd21</strain>
    </source>
</reference>
<dbReference type="PROSITE" id="PS50089">
    <property type="entry name" value="ZF_RING_2"/>
    <property type="match status" value="1"/>
</dbReference>
<organism evidence="4">
    <name type="scientific">Brachypodium distachyon</name>
    <name type="common">Purple false brome</name>
    <name type="synonym">Trachynia distachya</name>
    <dbReference type="NCBI Taxonomy" id="15368"/>
    <lineage>
        <taxon>Eukaryota</taxon>
        <taxon>Viridiplantae</taxon>
        <taxon>Streptophyta</taxon>
        <taxon>Embryophyta</taxon>
        <taxon>Tracheophyta</taxon>
        <taxon>Spermatophyta</taxon>
        <taxon>Magnoliopsida</taxon>
        <taxon>Liliopsida</taxon>
        <taxon>Poales</taxon>
        <taxon>Poaceae</taxon>
        <taxon>BOP clade</taxon>
        <taxon>Pooideae</taxon>
        <taxon>Stipodae</taxon>
        <taxon>Brachypodieae</taxon>
        <taxon>Brachypodium</taxon>
    </lineage>
</organism>
<evidence type="ECO:0000259" key="3">
    <source>
        <dbReference type="PROSITE" id="PS50089"/>
    </source>
</evidence>
<dbReference type="InterPro" id="IPR013083">
    <property type="entry name" value="Znf_RING/FYVE/PHD"/>
</dbReference>
<dbReference type="Gramene" id="KQJ92291">
    <property type="protein sequence ID" value="KQJ92291"/>
    <property type="gene ID" value="BRADI_4g42700v3"/>
</dbReference>
<evidence type="ECO:0000313" key="6">
    <source>
        <dbReference type="Proteomes" id="UP000008810"/>
    </source>
</evidence>
<evidence type="ECO:0000256" key="1">
    <source>
        <dbReference type="PROSITE-ProRule" id="PRU00175"/>
    </source>
</evidence>
<keyword evidence="6" id="KW-1185">Reference proteome</keyword>
<evidence type="ECO:0000256" key="2">
    <source>
        <dbReference type="SAM" id="MobiDB-lite"/>
    </source>
</evidence>
<name>A0A0Q3HVL6_BRADI</name>
<dbReference type="EnsemblPlants" id="KQJ92291">
    <property type="protein sequence ID" value="KQJ92291"/>
    <property type="gene ID" value="BRADI_4g42700v3"/>
</dbReference>
<dbReference type="InterPro" id="IPR051826">
    <property type="entry name" value="E3_ubiquitin-ligase_domain"/>
</dbReference>
<protein>
    <recommendedName>
        <fullName evidence="3">RING-type domain-containing protein</fullName>
    </recommendedName>
</protein>
<feature type="domain" description="RING-type" evidence="3">
    <location>
        <begin position="159"/>
        <end position="202"/>
    </location>
</feature>
<sequence>MDLRPANSWRDLGSMNPSSSPPLTMEEIHTPIDERALRRASLERVQRRLREYDAMELREYNERENTANPEESRSPAAAAAAAAAARIQSIADTRAELTAVCALLRRMEERANWEDERERRAGVGWDSWRRRVVVPAAAAAKELQTTRFEYGGGGAGDCCAVCMEDYKAGDELSVVPCSGKHRFHRRCLAAWLARKRICPLCRHALQPKD</sequence>
<feature type="region of interest" description="Disordered" evidence="2">
    <location>
        <begin position="1"/>
        <end position="25"/>
    </location>
</feature>
<dbReference type="GeneID" id="104585193"/>
<dbReference type="KEGG" id="bdi:104585193"/>
<dbReference type="PANTHER" id="PTHR22765">
    <property type="entry name" value="RING FINGER AND PROTEASE ASSOCIATED DOMAIN-CONTAINING"/>
    <property type="match status" value="1"/>
</dbReference>
<dbReference type="AlphaFoldDB" id="A0A0Q3HVL6"/>
<dbReference type="Gene3D" id="3.30.40.10">
    <property type="entry name" value="Zinc/RING finger domain, C3HC4 (zinc finger)"/>
    <property type="match status" value="1"/>
</dbReference>
<dbReference type="SUPFAM" id="SSF57850">
    <property type="entry name" value="RING/U-box"/>
    <property type="match status" value="1"/>
</dbReference>
<dbReference type="RefSeq" id="XP_010239519.2">
    <property type="nucleotide sequence ID" value="XM_010241217.2"/>
</dbReference>
<dbReference type="SMART" id="SM00184">
    <property type="entry name" value="RING"/>
    <property type="match status" value="1"/>
</dbReference>
<keyword evidence="1" id="KW-0863">Zinc-finger</keyword>
<evidence type="ECO:0000313" key="4">
    <source>
        <dbReference type="EMBL" id="KQJ92291.1"/>
    </source>
</evidence>
<accession>A0A0Q3HVL6</accession>